<name>A0ACC5RL68_ENTAG</name>
<gene>
    <name evidence="1" type="ORF">JJL49_08995</name>
</gene>
<proteinExistence type="predicted"/>
<accession>A0ACC5RL68</accession>
<evidence type="ECO:0000313" key="1">
    <source>
        <dbReference type="EMBL" id="MBK4725360.1"/>
    </source>
</evidence>
<dbReference type="Proteomes" id="UP000633731">
    <property type="component" value="Unassembled WGS sequence"/>
</dbReference>
<comment type="caution">
    <text evidence="1">The sequence shown here is derived from an EMBL/GenBank/DDBJ whole genome shotgun (WGS) entry which is preliminary data.</text>
</comment>
<organism evidence="1 2">
    <name type="scientific">Enterobacter agglomerans</name>
    <name type="common">Erwinia herbicola</name>
    <name type="synonym">Pantoea agglomerans</name>
    <dbReference type="NCBI Taxonomy" id="549"/>
    <lineage>
        <taxon>Bacteria</taxon>
        <taxon>Pseudomonadati</taxon>
        <taxon>Pseudomonadota</taxon>
        <taxon>Gammaproteobacteria</taxon>
        <taxon>Enterobacterales</taxon>
        <taxon>Erwiniaceae</taxon>
        <taxon>Pantoea</taxon>
        <taxon>Pantoea agglomerans group</taxon>
    </lineage>
</organism>
<dbReference type="EMBL" id="JAEOXF010000004">
    <property type="protein sequence ID" value="MBK4725360.1"/>
    <property type="molecule type" value="Genomic_DNA"/>
</dbReference>
<keyword evidence="2" id="KW-1185">Reference proteome</keyword>
<protein>
    <submittedName>
        <fullName evidence="1">N-acetylmuramoyl-L-alanine amidase</fullName>
    </submittedName>
</protein>
<evidence type="ECO:0000313" key="2">
    <source>
        <dbReference type="Proteomes" id="UP000633731"/>
    </source>
</evidence>
<sequence>MYIDEDGYIYDDRIERKIFKTIERGVLDSVNGIVVHQTASPTAQSTFNSYGNKSANGAHFLIDKDGKVYQTASLFKMTWHVGLIQSKCFLKKVCQPTEVRLLALHTKKYWKREIAKEISDIEREKTFPDRFPNNTDSIGIEIVGVAVQVKGKAEPVYETINDKQNESLKWLVAELSSKFNVPMTEVHRHPDVGRKNETEASTAKWE</sequence>
<reference evidence="1" key="1">
    <citation type="submission" date="2021-01" db="EMBL/GenBank/DDBJ databases">
        <title>Draft genome of Pantoea agglomerans Eh 335.</title>
        <authorList>
            <person name="Emsley S.A."/>
            <person name="Oline D.K."/>
            <person name="Saw J.H."/>
            <person name="Ushijima B."/>
            <person name="Videau P."/>
            <person name="Koyack M.J."/>
        </authorList>
    </citation>
    <scope>NUCLEOTIDE SEQUENCE</scope>
    <source>
        <strain evidence="1">Eh 335</strain>
    </source>
</reference>